<evidence type="ECO:0000256" key="1">
    <source>
        <dbReference type="SAM" id="Phobius"/>
    </source>
</evidence>
<organism evidence="2">
    <name type="scientific">Campylobacter fetus subsp. venerealis</name>
    <dbReference type="NCBI Taxonomy" id="32020"/>
    <lineage>
        <taxon>Bacteria</taxon>
        <taxon>Pseudomonadati</taxon>
        <taxon>Campylobacterota</taxon>
        <taxon>Epsilonproteobacteria</taxon>
        <taxon>Campylobacterales</taxon>
        <taxon>Campylobacteraceae</taxon>
        <taxon>Campylobacter</taxon>
    </lineage>
</organism>
<accession>A4UD28</accession>
<dbReference type="EMBL" id="EF050075">
    <property type="protein sequence ID" value="ABP48079.1"/>
    <property type="molecule type" value="Genomic_DNA"/>
</dbReference>
<name>A4UD28_CAMFE</name>
<protein>
    <submittedName>
        <fullName evidence="2">Uncharacterized protein</fullName>
    </submittedName>
</protein>
<evidence type="ECO:0000313" key="2">
    <source>
        <dbReference type="EMBL" id="ABP48079.1"/>
    </source>
</evidence>
<keyword evidence="1" id="KW-0812">Transmembrane</keyword>
<keyword evidence="1" id="KW-0472">Membrane</keyword>
<keyword evidence="2" id="KW-0614">Plasmid</keyword>
<reference evidence="2" key="1">
    <citation type="journal article" date="2007" name="Appl. Environ. Microbiol.">
        <title>Development of experimental genetic tools for Campylobacter fetus.</title>
        <authorList>
            <person name="Kienesberger S."/>
            <person name="Gorkiewicz G."/>
            <person name="Joainig M.M."/>
            <person name="Scheicher S.R."/>
            <person name="Leitner E."/>
            <person name="Zechner E.L."/>
        </authorList>
    </citation>
    <scope>NUCLEOTIDE SEQUENCE</scope>
    <source>
        <strain evidence="2">4111/108</strain>
        <plasmid evidence="2">pCFV108</plasmid>
    </source>
</reference>
<keyword evidence="1" id="KW-1133">Transmembrane helix</keyword>
<sequence>MNLERVLKLKVCLIFCDFFFAHPFYLFLNLSFLSFRGGAKLGGVGVCKGI</sequence>
<geneLocation type="plasmid" evidence="2">
    <name>pCFV108</name>
</geneLocation>
<proteinExistence type="predicted"/>
<dbReference type="AlphaFoldDB" id="A4UD28"/>
<feature type="transmembrane region" description="Helical" evidence="1">
    <location>
        <begin position="12"/>
        <end position="35"/>
    </location>
</feature>